<evidence type="ECO:0000256" key="4">
    <source>
        <dbReference type="ARBA" id="ARBA00022723"/>
    </source>
</evidence>
<comment type="similarity">
    <text evidence="6">Belongs to the truncated hemoglobin family. Group II subfamily.</text>
</comment>
<gene>
    <name evidence="8" type="ORF">V6E02_07620</name>
</gene>
<dbReference type="InterPro" id="IPR012292">
    <property type="entry name" value="Globin/Proto"/>
</dbReference>
<dbReference type="PANTHER" id="PTHR47366:SF1">
    <property type="entry name" value="TWO-ON-TWO HEMOGLOBIN-3"/>
    <property type="match status" value="1"/>
</dbReference>
<keyword evidence="4" id="KW-0479">Metal-binding</keyword>
<dbReference type="InterPro" id="IPR044203">
    <property type="entry name" value="GlbO/GLB3-like"/>
</dbReference>
<evidence type="ECO:0000256" key="6">
    <source>
        <dbReference type="ARBA" id="ARBA00034496"/>
    </source>
</evidence>
<dbReference type="Gene3D" id="1.10.490.10">
    <property type="entry name" value="Globins"/>
    <property type="match status" value="1"/>
</dbReference>
<dbReference type="InterPro" id="IPR009050">
    <property type="entry name" value="Globin-like_sf"/>
</dbReference>
<evidence type="ECO:0000313" key="9">
    <source>
        <dbReference type="Proteomes" id="UP001482231"/>
    </source>
</evidence>
<dbReference type="CDD" id="cd14773">
    <property type="entry name" value="TrHb2_PhHbO-like_O"/>
    <property type="match status" value="1"/>
</dbReference>
<evidence type="ECO:0000313" key="8">
    <source>
        <dbReference type="EMBL" id="MEO1767077.1"/>
    </source>
</evidence>
<dbReference type="EMBL" id="JBAJEX010000005">
    <property type="protein sequence ID" value="MEO1767077.1"/>
    <property type="molecule type" value="Genomic_DNA"/>
</dbReference>
<keyword evidence="3" id="KW-0349">Heme</keyword>
<evidence type="ECO:0000256" key="5">
    <source>
        <dbReference type="ARBA" id="ARBA00023004"/>
    </source>
</evidence>
<evidence type="ECO:0000256" key="1">
    <source>
        <dbReference type="ARBA" id="ARBA00001971"/>
    </source>
</evidence>
<protein>
    <submittedName>
        <fullName evidence="8">Group II truncated hemoglobin</fullName>
    </submittedName>
</protein>
<accession>A0ABV0EI63</accession>
<evidence type="ECO:0000256" key="2">
    <source>
        <dbReference type="ARBA" id="ARBA00022448"/>
    </source>
</evidence>
<feature type="region of interest" description="Disordered" evidence="7">
    <location>
        <begin position="129"/>
        <end position="160"/>
    </location>
</feature>
<sequence>MHTKPDVSSPYERIGGDAGLRRLVTRFYTLMDTLPEAYAARKLHPADLSGSAEKLFDFLSGWLGGPPRYLEKHGHPMLRRRHLPYAIGPQARDEWLLCMRLALEETVADVSLRRALEMRFAELAEHLRNQGEGRQSCDHPPFPPNPHADPRPRHGGVGQV</sequence>
<evidence type="ECO:0000256" key="3">
    <source>
        <dbReference type="ARBA" id="ARBA00022617"/>
    </source>
</evidence>
<dbReference type="RefSeq" id="WP_347308187.1">
    <property type="nucleotide sequence ID" value="NZ_JBAJEX010000005.1"/>
</dbReference>
<keyword evidence="5" id="KW-0408">Iron</keyword>
<organism evidence="8 9">
    <name type="scientific">Thiobacter aerophilum</name>
    <dbReference type="NCBI Taxonomy" id="3121275"/>
    <lineage>
        <taxon>Bacteria</taxon>
        <taxon>Pseudomonadati</taxon>
        <taxon>Pseudomonadota</taxon>
        <taxon>Betaproteobacteria</taxon>
        <taxon>Burkholderiales</taxon>
        <taxon>Thiobacteraceae</taxon>
        <taxon>Thiobacter</taxon>
    </lineage>
</organism>
<keyword evidence="2" id="KW-0813">Transport</keyword>
<name>A0ABV0EI63_9BURK</name>
<reference evidence="8 9" key="1">
    <citation type="submission" date="2024-02" db="EMBL/GenBank/DDBJ databases">
        <title>New thermophilic sulfur-oxidizing bacteria from a hot springs of the Uzon caldera (Kamchatka, Russia).</title>
        <authorList>
            <person name="Dukat A.M."/>
            <person name="Elcheninov A.G."/>
            <person name="Frolov E.N."/>
        </authorList>
    </citation>
    <scope>NUCLEOTIDE SEQUENCE [LARGE SCALE GENOMIC DNA]</scope>
    <source>
        <strain evidence="8 9">AK1</strain>
    </source>
</reference>
<keyword evidence="9" id="KW-1185">Reference proteome</keyword>
<dbReference type="Pfam" id="PF01152">
    <property type="entry name" value="Bac_globin"/>
    <property type="match status" value="1"/>
</dbReference>
<dbReference type="InterPro" id="IPR019795">
    <property type="entry name" value="Globin_bac-like_CS"/>
</dbReference>
<evidence type="ECO:0000256" key="7">
    <source>
        <dbReference type="SAM" id="MobiDB-lite"/>
    </source>
</evidence>
<comment type="caution">
    <text evidence="8">The sequence shown here is derived from an EMBL/GenBank/DDBJ whole genome shotgun (WGS) entry which is preliminary data.</text>
</comment>
<dbReference type="PANTHER" id="PTHR47366">
    <property type="entry name" value="TWO-ON-TWO HEMOGLOBIN-3"/>
    <property type="match status" value="1"/>
</dbReference>
<dbReference type="PROSITE" id="PS01213">
    <property type="entry name" value="GLOBIN_FAM_2"/>
    <property type="match status" value="1"/>
</dbReference>
<dbReference type="SUPFAM" id="SSF46458">
    <property type="entry name" value="Globin-like"/>
    <property type="match status" value="1"/>
</dbReference>
<dbReference type="Proteomes" id="UP001482231">
    <property type="component" value="Unassembled WGS sequence"/>
</dbReference>
<comment type="cofactor">
    <cofactor evidence="1">
        <name>heme</name>
        <dbReference type="ChEBI" id="CHEBI:30413"/>
    </cofactor>
</comment>
<dbReference type="InterPro" id="IPR001486">
    <property type="entry name" value="Hemoglobin_trunc"/>
</dbReference>
<proteinExistence type="inferred from homology"/>